<accession>A0AAE0L248</accession>
<evidence type="ECO:0000313" key="2">
    <source>
        <dbReference type="Proteomes" id="UP001190700"/>
    </source>
</evidence>
<sequence>ASDMLLGQLVIMSTARSASEVSDDMTTCTIGSVNDQYAAWLFHEYSGQDVSGHNRSLTITCSASQATGRDGSCENFLDYSLFHEQGVCQGTDSDWESVSYLETNYGTVADDAVNGGSWNFTGTYGTL</sequence>
<feature type="non-terminal residue" evidence="1">
    <location>
        <position position="1"/>
    </location>
</feature>
<dbReference type="AlphaFoldDB" id="A0AAE0L248"/>
<reference evidence="1 2" key="1">
    <citation type="journal article" date="2015" name="Genome Biol. Evol.">
        <title>Comparative Genomics of a Bacterivorous Green Alga Reveals Evolutionary Causalities and Consequences of Phago-Mixotrophic Mode of Nutrition.</title>
        <authorList>
            <person name="Burns J.A."/>
            <person name="Paasch A."/>
            <person name="Narechania A."/>
            <person name="Kim E."/>
        </authorList>
    </citation>
    <scope>NUCLEOTIDE SEQUENCE [LARGE SCALE GENOMIC DNA]</scope>
    <source>
        <strain evidence="1 2">PLY_AMNH</strain>
    </source>
</reference>
<proteinExistence type="predicted"/>
<protein>
    <submittedName>
        <fullName evidence="1">Uncharacterized protein</fullName>
    </submittedName>
</protein>
<gene>
    <name evidence="1" type="ORF">CYMTET_22233</name>
</gene>
<evidence type="ECO:0000313" key="1">
    <source>
        <dbReference type="EMBL" id="KAK3269311.1"/>
    </source>
</evidence>
<keyword evidence="2" id="KW-1185">Reference proteome</keyword>
<dbReference type="Proteomes" id="UP001190700">
    <property type="component" value="Unassembled WGS sequence"/>
</dbReference>
<dbReference type="EMBL" id="LGRX02011058">
    <property type="protein sequence ID" value="KAK3269311.1"/>
    <property type="molecule type" value="Genomic_DNA"/>
</dbReference>
<name>A0AAE0L248_9CHLO</name>
<organism evidence="1 2">
    <name type="scientific">Cymbomonas tetramitiformis</name>
    <dbReference type="NCBI Taxonomy" id="36881"/>
    <lineage>
        <taxon>Eukaryota</taxon>
        <taxon>Viridiplantae</taxon>
        <taxon>Chlorophyta</taxon>
        <taxon>Pyramimonadophyceae</taxon>
        <taxon>Pyramimonadales</taxon>
        <taxon>Pyramimonadaceae</taxon>
        <taxon>Cymbomonas</taxon>
    </lineage>
</organism>
<comment type="caution">
    <text evidence="1">The sequence shown here is derived from an EMBL/GenBank/DDBJ whole genome shotgun (WGS) entry which is preliminary data.</text>
</comment>